<dbReference type="RefSeq" id="XP_066718574.1">
    <property type="nucleotide sequence ID" value="XM_066856407.1"/>
</dbReference>
<organism evidence="2 3">
    <name type="scientific">Apiospora phragmitis</name>
    <dbReference type="NCBI Taxonomy" id="2905665"/>
    <lineage>
        <taxon>Eukaryota</taxon>
        <taxon>Fungi</taxon>
        <taxon>Dikarya</taxon>
        <taxon>Ascomycota</taxon>
        <taxon>Pezizomycotina</taxon>
        <taxon>Sordariomycetes</taxon>
        <taxon>Xylariomycetidae</taxon>
        <taxon>Amphisphaeriales</taxon>
        <taxon>Apiosporaceae</taxon>
        <taxon>Apiospora</taxon>
    </lineage>
</organism>
<dbReference type="Pfam" id="PF06985">
    <property type="entry name" value="HET"/>
    <property type="match status" value="1"/>
</dbReference>
<dbReference type="InterPro" id="IPR052895">
    <property type="entry name" value="HetReg/Transcr_Mod"/>
</dbReference>
<dbReference type="InterPro" id="IPR010730">
    <property type="entry name" value="HET"/>
</dbReference>
<evidence type="ECO:0000313" key="3">
    <source>
        <dbReference type="Proteomes" id="UP001480595"/>
    </source>
</evidence>
<accession>A0ABR1VS61</accession>
<comment type="caution">
    <text evidence="2">The sequence shown here is derived from an EMBL/GenBank/DDBJ whole genome shotgun (WGS) entry which is preliminary data.</text>
</comment>
<gene>
    <name evidence="2" type="ORF">PG994_004998</name>
</gene>
<evidence type="ECO:0000313" key="2">
    <source>
        <dbReference type="EMBL" id="KAK8074099.1"/>
    </source>
</evidence>
<reference evidence="2 3" key="1">
    <citation type="submission" date="2023-01" db="EMBL/GenBank/DDBJ databases">
        <title>Analysis of 21 Apiospora genomes using comparative genomics revels a genus with tremendous synthesis potential of carbohydrate active enzymes and secondary metabolites.</title>
        <authorList>
            <person name="Sorensen T."/>
        </authorList>
    </citation>
    <scope>NUCLEOTIDE SEQUENCE [LARGE SCALE GENOMIC DNA]</scope>
    <source>
        <strain evidence="2 3">CBS 135458</strain>
    </source>
</reference>
<keyword evidence="3" id="KW-1185">Reference proteome</keyword>
<dbReference type="PANTHER" id="PTHR24148">
    <property type="entry name" value="ANKYRIN REPEAT DOMAIN-CONTAINING PROTEIN 39 HOMOLOG-RELATED"/>
    <property type="match status" value="1"/>
</dbReference>
<evidence type="ECO:0000259" key="1">
    <source>
        <dbReference type="Pfam" id="PF06985"/>
    </source>
</evidence>
<dbReference type="Proteomes" id="UP001480595">
    <property type="component" value="Unassembled WGS sequence"/>
</dbReference>
<sequence length="257" mass="29524">MHKDWDDECSWPRRLLHVKTLTSFEWQPGNTYGGDVEPAYNAISYTWGNFRLASGERPDVKAMPFEGIDWQSSLPRMKPECFTTEDLHRAIKVAAKTYLEYPEVNFVWLDIACIDQRNTRDSEAEIGRQVKIFKKAMDTFVWLWDLNCQTVIEWAGNPFSLLAASSRRNPYSEVDRVYGIMQVFDLRLGKSAPEILALEEKARKKIGFTLEELELQLAEALLLKYPIFSQLVLQSPACPIGEALDDGFFRVLALDGF</sequence>
<dbReference type="EMBL" id="JAQQWL010000005">
    <property type="protein sequence ID" value="KAK8074099.1"/>
    <property type="molecule type" value="Genomic_DNA"/>
</dbReference>
<dbReference type="GeneID" id="92089470"/>
<dbReference type="PANTHER" id="PTHR24148:SF64">
    <property type="entry name" value="HETEROKARYON INCOMPATIBILITY DOMAIN-CONTAINING PROTEIN"/>
    <property type="match status" value="1"/>
</dbReference>
<name>A0ABR1VS61_9PEZI</name>
<feature type="domain" description="Heterokaryon incompatibility" evidence="1">
    <location>
        <begin position="40"/>
        <end position="150"/>
    </location>
</feature>
<protein>
    <recommendedName>
        <fullName evidence="1">Heterokaryon incompatibility domain-containing protein</fullName>
    </recommendedName>
</protein>
<proteinExistence type="predicted"/>